<keyword evidence="1" id="KW-0472">Membrane</keyword>
<keyword evidence="1" id="KW-0812">Transmembrane</keyword>
<evidence type="ECO:0000313" key="3">
    <source>
        <dbReference type="Proteomes" id="UP000422736"/>
    </source>
</evidence>
<proteinExistence type="predicted"/>
<keyword evidence="1" id="KW-1133">Transmembrane helix</keyword>
<feature type="transmembrane region" description="Helical" evidence="1">
    <location>
        <begin position="36"/>
        <end position="56"/>
    </location>
</feature>
<sequence>MNTFGSTFYEGIAQNFSCECESCKISKNVQFYMTRFFLMGFVLPLLWIVNIGLYIYCNWIVDNTEIAPEIDVDTLFTDFELNDWKKRSTTSLSTSQKWKSDTVAGESMLSLPTLFSTEFADEKEEQGQGASSSQNYITQQCVSEIAKTIVDIHSRNSQAVRSWFLRSLGALLGYVAIIITLVLIFVL</sequence>
<accession>A0ABX6EU82</accession>
<keyword evidence="3" id="KW-1185">Reference proteome</keyword>
<name>A0ABX6EU82_KLUMA</name>
<evidence type="ECO:0000256" key="1">
    <source>
        <dbReference type="SAM" id="Phobius"/>
    </source>
</evidence>
<gene>
    <name evidence="2" type="primary">ASG7</name>
    <name evidence="2" type="ORF">FIM1_484</name>
</gene>
<evidence type="ECO:0000313" key="2">
    <source>
        <dbReference type="EMBL" id="QGN13838.1"/>
    </source>
</evidence>
<reference evidence="2 3" key="1">
    <citation type="submission" date="2016-03" db="EMBL/GenBank/DDBJ databases">
        <title>How can Kluyveromyces marxianus grow so fast - potential evolutionary course in Saccharomyces Complex revealed by comparative genomics.</title>
        <authorList>
            <person name="Mo W."/>
            <person name="Lu W."/>
            <person name="Yang X."/>
            <person name="Qi J."/>
            <person name="Lv H."/>
        </authorList>
    </citation>
    <scope>NUCLEOTIDE SEQUENCE [LARGE SCALE GENOMIC DNA]</scope>
    <source>
        <strain evidence="2 3">FIM1</strain>
    </source>
</reference>
<protein>
    <submittedName>
        <fullName evidence="2">Protein that regulates signaling from G protein beta subunit Ste4p</fullName>
    </submittedName>
</protein>
<dbReference type="EMBL" id="CP015054">
    <property type="protein sequence ID" value="QGN13838.1"/>
    <property type="molecule type" value="Genomic_DNA"/>
</dbReference>
<dbReference type="Proteomes" id="UP000422736">
    <property type="component" value="Chromosome 1"/>
</dbReference>
<organism evidence="2 3">
    <name type="scientific">Kluyveromyces marxianus</name>
    <name type="common">Yeast</name>
    <name type="synonym">Candida kefyr</name>
    <dbReference type="NCBI Taxonomy" id="4911"/>
    <lineage>
        <taxon>Eukaryota</taxon>
        <taxon>Fungi</taxon>
        <taxon>Dikarya</taxon>
        <taxon>Ascomycota</taxon>
        <taxon>Saccharomycotina</taxon>
        <taxon>Saccharomycetes</taxon>
        <taxon>Saccharomycetales</taxon>
        <taxon>Saccharomycetaceae</taxon>
        <taxon>Kluyveromyces</taxon>
    </lineage>
</organism>
<feature type="transmembrane region" description="Helical" evidence="1">
    <location>
        <begin position="163"/>
        <end position="186"/>
    </location>
</feature>